<proteinExistence type="inferred from homology"/>
<keyword evidence="2" id="KW-0805">Transcription regulation</keyword>
<dbReference type="PANTHER" id="PTHR10252">
    <property type="entry name" value="HISTONE-LIKE TRANSCRIPTION FACTOR CCAAT-RELATED"/>
    <property type="match status" value="1"/>
</dbReference>
<dbReference type="AlphaFoldDB" id="L2GPL7"/>
<evidence type="ECO:0000259" key="7">
    <source>
        <dbReference type="Pfam" id="PF00808"/>
    </source>
</evidence>
<dbReference type="InParanoid" id="L2GPL7"/>
<dbReference type="CDD" id="cd22908">
    <property type="entry name" value="HFD_NFYC-like"/>
    <property type="match status" value="1"/>
</dbReference>
<keyword evidence="9" id="KW-1185">Reference proteome</keyword>
<dbReference type="Pfam" id="PF00808">
    <property type="entry name" value="CBFD_NFYB_HMF"/>
    <property type="match status" value="1"/>
</dbReference>
<dbReference type="EMBL" id="JH370133">
    <property type="protein sequence ID" value="ELA42252.1"/>
    <property type="molecule type" value="Genomic_DNA"/>
</dbReference>
<dbReference type="InterPro" id="IPR050568">
    <property type="entry name" value="Transcr_DNA_Rep_Reg"/>
</dbReference>
<evidence type="ECO:0000256" key="6">
    <source>
        <dbReference type="ARBA" id="ARBA00038129"/>
    </source>
</evidence>
<dbReference type="InterPro" id="IPR003958">
    <property type="entry name" value="CBFA_NFYB_domain"/>
</dbReference>
<name>L2GPL7_VITCO</name>
<evidence type="ECO:0000256" key="3">
    <source>
        <dbReference type="ARBA" id="ARBA00023125"/>
    </source>
</evidence>
<evidence type="ECO:0000256" key="1">
    <source>
        <dbReference type="ARBA" id="ARBA00004123"/>
    </source>
</evidence>
<dbReference type="OMA" id="GIHENNQ"/>
<comment type="similarity">
    <text evidence="6">Belongs to the NFYC/HAP5 subunit family.</text>
</comment>
<dbReference type="VEuPathDB" id="MicrosporidiaDB:VICG_00651"/>
<dbReference type="STRING" id="993615.L2GPL7"/>
<dbReference type="RefSeq" id="XP_007604103.1">
    <property type="nucleotide sequence ID" value="XM_007604041.1"/>
</dbReference>
<dbReference type="InterPro" id="IPR009072">
    <property type="entry name" value="Histone-fold"/>
</dbReference>
<keyword evidence="3" id="KW-0238">DNA-binding</keyword>
<keyword evidence="4" id="KW-0804">Transcription</keyword>
<evidence type="ECO:0000313" key="8">
    <source>
        <dbReference type="EMBL" id="ELA42252.1"/>
    </source>
</evidence>
<evidence type="ECO:0000256" key="5">
    <source>
        <dbReference type="ARBA" id="ARBA00023242"/>
    </source>
</evidence>
<dbReference type="SUPFAM" id="SSF47113">
    <property type="entry name" value="Histone-fold"/>
    <property type="match status" value="1"/>
</dbReference>
<organism evidence="8 9">
    <name type="scientific">Vittaforma corneae (strain ATCC 50505)</name>
    <name type="common">Microsporidian parasite</name>
    <name type="synonym">Nosema corneum</name>
    <dbReference type="NCBI Taxonomy" id="993615"/>
    <lineage>
        <taxon>Eukaryota</taxon>
        <taxon>Fungi</taxon>
        <taxon>Fungi incertae sedis</taxon>
        <taxon>Microsporidia</taxon>
        <taxon>Nosematidae</taxon>
        <taxon>Vittaforma</taxon>
    </lineage>
</organism>
<dbReference type="OrthoDB" id="1272441at2759"/>
<comment type="subcellular location">
    <subcellularLocation>
        <location evidence="1">Nucleus</location>
    </subcellularLocation>
</comment>
<protein>
    <recommendedName>
        <fullName evidence="7">Transcription factor CBF/NF-Y/archaeal histone domain-containing protein</fullName>
    </recommendedName>
</protein>
<evidence type="ECO:0000256" key="4">
    <source>
        <dbReference type="ARBA" id="ARBA00023163"/>
    </source>
</evidence>
<evidence type="ECO:0000256" key="2">
    <source>
        <dbReference type="ARBA" id="ARBA00023015"/>
    </source>
</evidence>
<dbReference type="GO" id="GO:0005634">
    <property type="term" value="C:nucleus"/>
    <property type="evidence" value="ECO:0007669"/>
    <property type="project" value="UniProtKB-SubCell"/>
</dbReference>
<gene>
    <name evidence="8" type="ORF">VICG_00651</name>
</gene>
<dbReference type="GeneID" id="19881368"/>
<sequence length="163" mass="18824">MQDSSYSKKIALFWKNAFSRASSHSARNRSFKLPLARIKRLMKVEEDVKMVAAEVPILFSLITEVFIQELTVRAWMSTEDGRRKILQSNDINFAVKTSSMYDFLTYIVPSNGYVSSSYGGDKEQYVPHAFLEKYPFQETLAHENTALQQNQIFEDGIHENNQQ</sequence>
<dbReference type="Proteomes" id="UP000011082">
    <property type="component" value="Unassembled WGS sequence"/>
</dbReference>
<reference evidence="9" key="1">
    <citation type="submission" date="2011-05" db="EMBL/GenBank/DDBJ databases">
        <title>The genome sequence of Vittaforma corneae strain ATCC 50505.</title>
        <authorList>
            <consortium name="The Broad Institute Genome Sequencing Platform"/>
            <person name="Cuomo C."/>
            <person name="Didier E."/>
            <person name="Bowers L."/>
            <person name="Young S.K."/>
            <person name="Zeng Q."/>
            <person name="Gargeya S."/>
            <person name="Fitzgerald M."/>
            <person name="Haas B."/>
            <person name="Abouelleil A."/>
            <person name="Alvarado L."/>
            <person name="Arachchi H.M."/>
            <person name="Berlin A."/>
            <person name="Chapman S.B."/>
            <person name="Gearin G."/>
            <person name="Goldberg J."/>
            <person name="Griggs A."/>
            <person name="Gujja S."/>
            <person name="Hansen M."/>
            <person name="Heiman D."/>
            <person name="Howarth C."/>
            <person name="Larimer J."/>
            <person name="Lui A."/>
            <person name="MacDonald P.J.P."/>
            <person name="McCowen C."/>
            <person name="Montmayeur A."/>
            <person name="Murphy C."/>
            <person name="Neiman D."/>
            <person name="Pearson M."/>
            <person name="Priest M."/>
            <person name="Roberts A."/>
            <person name="Saif S."/>
            <person name="Shea T."/>
            <person name="Sisk P."/>
            <person name="Stolte C."/>
            <person name="Sykes S."/>
            <person name="Wortman J."/>
            <person name="Nusbaum C."/>
            <person name="Birren B."/>
        </authorList>
    </citation>
    <scope>NUCLEOTIDE SEQUENCE [LARGE SCALE GENOMIC DNA]</scope>
    <source>
        <strain evidence="9">ATCC 50505</strain>
    </source>
</reference>
<keyword evidence="5" id="KW-0539">Nucleus</keyword>
<evidence type="ECO:0000313" key="9">
    <source>
        <dbReference type="Proteomes" id="UP000011082"/>
    </source>
</evidence>
<dbReference type="Gene3D" id="1.10.20.10">
    <property type="entry name" value="Histone, subunit A"/>
    <property type="match status" value="1"/>
</dbReference>
<accession>L2GPL7</accession>
<dbReference type="HOGENOM" id="CLU_1628323_0_0_1"/>
<dbReference type="GO" id="GO:0003677">
    <property type="term" value="F:DNA binding"/>
    <property type="evidence" value="ECO:0007669"/>
    <property type="project" value="UniProtKB-KW"/>
</dbReference>
<dbReference type="FunFam" id="1.10.20.10:FF:000062">
    <property type="entry name" value="Nuclear transcription factor Y subunit C"/>
    <property type="match status" value="1"/>
</dbReference>
<dbReference type="GO" id="GO:0046982">
    <property type="term" value="F:protein heterodimerization activity"/>
    <property type="evidence" value="ECO:0007669"/>
    <property type="project" value="InterPro"/>
</dbReference>
<feature type="domain" description="Transcription factor CBF/NF-Y/archaeal histone" evidence="7">
    <location>
        <begin position="32"/>
        <end position="95"/>
    </location>
</feature>